<dbReference type="AlphaFoldDB" id="A0AAV4HU25"/>
<dbReference type="SMART" id="SM00335">
    <property type="entry name" value="ANX"/>
    <property type="match status" value="1"/>
</dbReference>
<comment type="caution">
    <text evidence="7">The sequence shown here is derived from an EMBL/GenBank/DDBJ whole genome shotgun (WGS) entry which is preliminary data.</text>
</comment>
<dbReference type="PANTHER" id="PTHR10502">
    <property type="entry name" value="ANNEXIN"/>
    <property type="match status" value="1"/>
</dbReference>
<keyword evidence="6" id="KW-1133">Transmembrane helix</keyword>
<keyword evidence="6" id="KW-0472">Membrane</keyword>
<dbReference type="SUPFAM" id="SSF47874">
    <property type="entry name" value="Annexin"/>
    <property type="match status" value="1"/>
</dbReference>
<evidence type="ECO:0000256" key="2">
    <source>
        <dbReference type="ARBA" id="ARBA00022737"/>
    </source>
</evidence>
<gene>
    <name evidence="7" type="ORF">ElyMa_002842400</name>
</gene>
<evidence type="ECO:0000256" key="4">
    <source>
        <dbReference type="ARBA" id="ARBA00023216"/>
    </source>
</evidence>
<dbReference type="GO" id="GO:0005737">
    <property type="term" value="C:cytoplasm"/>
    <property type="evidence" value="ECO:0007669"/>
    <property type="project" value="TreeGrafter"/>
</dbReference>
<protein>
    <submittedName>
        <fullName evidence="7">Annexin</fullName>
    </submittedName>
</protein>
<dbReference type="GO" id="GO:0012506">
    <property type="term" value="C:vesicle membrane"/>
    <property type="evidence" value="ECO:0007669"/>
    <property type="project" value="TreeGrafter"/>
</dbReference>
<sequence length="140" mass="15226">FEQDLEEALCSDTSGYFRRLLVSLLTAGREPDEGVDYGRAEEDAKKFFEAGEARWGTEEAELNAILCLRSRSQLAATFYEFEKLADKTIEESIKDECGGDLQEGYLAIVVVVVVVLVVVAVVVVVVAIAAVALTTTTTIS</sequence>
<keyword evidence="6" id="KW-0812">Transmembrane</keyword>
<keyword evidence="3" id="KW-0106">Calcium</keyword>
<evidence type="ECO:0000256" key="3">
    <source>
        <dbReference type="ARBA" id="ARBA00022837"/>
    </source>
</evidence>
<accession>A0AAV4HU25</accession>
<evidence type="ECO:0000256" key="5">
    <source>
        <dbReference type="ARBA" id="ARBA00023302"/>
    </source>
</evidence>
<keyword evidence="5" id="KW-0111">Calcium/phospholipid-binding</keyword>
<dbReference type="InterPro" id="IPR018502">
    <property type="entry name" value="Annexin_repeat"/>
</dbReference>
<dbReference type="GO" id="GO:0001786">
    <property type="term" value="F:phosphatidylserine binding"/>
    <property type="evidence" value="ECO:0007669"/>
    <property type="project" value="TreeGrafter"/>
</dbReference>
<dbReference type="Proteomes" id="UP000762676">
    <property type="component" value="Unassembled WGS sequence"/>
</dbReference>
<comment type="similarity">
    <text evidence="1">Belongs to the annexin family.</text>
</comment>
<reference evidence="7 8" key="1">
    <citation type="journal article" date="2021" name="Elife">
        <title>Chloroplast acquisition without the gene transfer in kleptoplastic sea slugs, Plakobranchus ocellatus.</title>
        <authorList>
            <person name="Maeda T."/>
            <person name="Takahashi S."/>
            <person name="Yoshida T."/>
            <person name="Shimamura S."/>
            <person name="Takaki Y."/>
            <person name="Nagai Y."/>
            <person name="Toyoda A."/>
            <person name="Suzuki Y."/>
            <person name="Arimoto A."/>
            <person name="Ishii H."/>
            <person name="Satoh N."/>
            <person name="Nishiyama T."/>
            <person name="Hasebe M."/>
            <person name="Maruyama T."/>
            <person name="Minagawa J."/>
            <person name="Obokata J."/>
            <person name="Shigenobu S."/>
        </authorList>
    </citation>
    <scope>NUCLEOTIDE SEQUENCE [LARGE SCALE GENOMIC DNA]</scope>
</reference>
<dbReference type="FunFam" id="1.10.220.10:FF:000002">
    <property type="entry name" value="Annexin"/>
    <property type="match status" value="1"/>
</dbReference>
<dbReference type="GO" id="GO:0005886">
    <property type="term" value="C:plasma membrane"/>
    <property type="evidence" value="ECO:0007669"/>
    <property type="project" value="TreeGrafter"/>
</dbReference>
<dbReference type="Pfam" id="PF00191">
    <property type="entry name" value="Annexin"/>
    <property type="match status" value="1"/>
</dbReference>
<dbReference type="PANTHER" id="PTHR10502:SF102">
    <property type="entry name" value="ANNEXIN B11"/>
    <property type="match status" value="1"/>
</dbReference>
<evidence type="ECO:0000256" key="1">
    <source>
        <dbReference type="ARBA" id="ARBA00007831"/>
    </source>
</evidence>
<dbReference type="PROSITE" id="PS51897">
    <property type="entry name" value="ANNEXIN_2"/>
    <property type="match status" value="2"/>
</dbReference>
<organism evidence="7 8">
    <name type="scientific">Elysia marginata</name>
    <dbReference type="NCBI Taxonomy" id="1093978"/>
    <lineage>
        <taxon>Eukaryota</taxon>
        <taxon>Metazoa</taxon>
        <taxon>Spiralia</taxon>
        <taxon>Lophotrochozoa</taxon>
        <taxon>Mollusca</taxon>
        <taxon>Gastropoda</taxon>
        <taxon>Heterobranchia</taxon>
        <taxon>Euthyneura</taxon>
        <taxon>Panpulmonata</taxon>
        <taxon>Sacoglossa</taxon>
        <taxon>Placobranchoidea</taxon>
        <taxon>Plakobranchidae</taxon>
        <taxon>Elysia</taxon>
    </lineage>
</organism>
<dbReference type="Gene3D" id="1.10.220.10">
    <property type="entry name" value="Annexin"/>
    <property type="match status" value="2"/>
</dbReference>
<keyword evidence="4" id="KW-0041">Annexin</keyword>
<feature type="non-terminal residue" evidence="7">
    <location>
        <position position="1"/>
    </location>
</feature>
<feature type="transmembrane region" description="Helical" evidence="6">
    <location>
        <begin position="105"/>
        <end position="133"/>
    </location>
</feature>
<keyword evidence="8" id="KW-1185">Reference proteome</keyword>
<dbReference type="GO" id="GO:0005634">
    <property type="term" value="C:nucleus"/>
    <property type="evidence" value="ECO:0007669"/>
    <property type="project" value="TreeGrafter"/>
</dbReference>
<keyword evidence="2" id="KW-0677">Repeat</keyword>
<dbReference type="InterPro" id="IPR037104">
    <property type="entry name" value="Annexin_sf"/>
</dbReference>
<dbReference type="GO" id="GO:0005509">
    <property type="term" value="F:calcium ion binding"/>
    <property type="evidence" value="ECO:0007669"/>
    <property type="project" value="InterPro"/>
</dbReference>
<dbReference type="EMBL" id="BMAT01005886">
    <property type="protein sequence ID" value="GFS01618.1"/>
    <property type="molecule type" value="Genomic_DNA"/>
</dbReference>
<proteinExistence type="inferred from homology"/>
<dbReference type="GO" id="GO:0005544">
    <property type="term" value="F:calcium-dependent phospholipid binding"/>
    <property type="evidence" value="ECO:0007669"/>
    <property type="project" value="UniProtKB-KW"/>
</dbReference>
<evidence type="ECO:0000313" key="7">
    <source>
        <dbReference type="EMBL" id="GFS01618.1"/>
    </source>
</evidence>
<name>A0AAV4HU25_9GAST</name>
<evidence type="ECO:0000313" key="8">
    <source>
        <dbReference type="Proteomes" id="UP000762676"/>
    </source>
</evidence>
<evidence type="ECO:0000256" key="6">
    <source>
        <dbReference type="SAM" id="Phobius"/>
    </source>
</evidence>